<dbReference type="InterPro" id="IPR015943">
    <property type="entry name" value="WD40/YVTN_repeat-like_dom_sf"/>
</dbReference>
<evidence type="ECO:0000256" key="4">
    <source>
        <dbReference type="ARBA" id="ARBA00023274"/>
    </source>
</evidence>
<keyword evidence="3" id="KW-0689">Ribosomal protein</keyword>
<dbReference type="eggNOG" id="KOG0288">
    <property type="taxonomic scope" value="Eukaryota"/>
</dbReference>
<evidence type="ECO:0000256" key="5">
    <source>
        <dbReference type="PROSITE-ProRule" id="PRU00221"/>
    </source>
</evidence>
<dbReference type="SUPFAM" id="SSF50978">
    <property type="entry name" value="WD40 repeat-like"/>
    <property type="match status" value="1"/>
</dbReference>
<dbReference type="Pfam" id="PF00400">
    <property type="entry name" value="WD40"/>
    <property type="match status" value="3"/>
</dbReference>
<keyword evidence="6" id="KW-0175">Coiled coil</keyword>
<dbReference type="PROSITE" id="PS50082">
    <property type="entry name" value="WD_REPEATS_2"/>
    <property type="match status" value="4"/>
</dbReference>
<feature type="region of interest" description="Disordered" evidence="7">
    <location>
        <begin position="229"/>
        <end position="263"/>
    </location>
</feature>
<feature type="compositionally biased region" description="Polar residues" evidence="7">
    <location>
        <begin position="245"/>
        <end position="263"/>
    </location>
</feature>
<organism evidence="8 9">
    <name type="scientific">Leishmania panamensis</name>
    <dbReference type="NCBI Taxonomy" id="5679"/>
    <lineage>
        <taxon>Eukaryota</taxon>
        <taxon>Discoba</taxon>
        <taxon>Euglenozoa</taxon>
        <taxon>Kinetoplastea</taxon>
        <taxon>Metakinetoplastina</taxon>
        <taxon>Trypanosomatida</taxon>
        <taxon>Trypanosomatidae</taxon>
        <taxon>Leishmaniinae</taxon>
        <taxon>Leishmania</taxon>
        <taxon>Leishmania guyanensis species complex</taxon>
    </lineage>
</organism>
<dbReference type="GO" id="GO:1990904">
    <property type="term" value="C:ribonucleoprotein complex"/>
    <property type="evidence" value="ECO:0007669"/>
    <property type="project" value="UniProtKB-KW"/>
</dbReference>
<dbReference type="SMART" id="SM00320">
    <property type="entry name" value="WD40"/>
    <property type="match status" value="6"/>
</dbReference>
<feature type="repeat" description="WD" evidence="5">
    <location>
        <begin position="356"/>
        <end position="397"/>
    </location>
</feature>
<feature type="coiled-coil region" evidence="6">
    <location>
        <begin position="54"/>
        <end position="216"/>
    </location>
</feature>
<dbReference type="AlphaFoldDB" id="A0A088RZQ4"/>
<dbReference type="GO" id="GO:0000045">
    <property type="term" value="P:autophagosome assembly"/>
    <property type="evidence" value="ECO:0007669"/>
    <property type="project" value="InterPro"/>
</dbReference>
<dbReference type="RefSeq" id="XP_010702241.1">
    <property type="nucleotide sequence ID" value="XM_010703939.1"/>
</dbReference>
<evidence type="ECO:0000313" key="8">
    <source>
        <dbReference type="EMBL" id="AIO01441.1"/>
    </source>
</evidence>
<accession>A0A088RZQ4</accession>
<feature type="repeat" description="WD" evidence="5">
    <location>
        <begin position="291"/>
        <end position="317"/>
    </location>
</feature>
<protein>
    <submittedName>
        <fullName evidence="8">Uncharacterized protein</fullName>
    </submittedName>
</protein>
<dbReference type="InterPro" id="IPR001680">
    <property type="entry name" value="WD40_rpt"/>
</dbReference>
<evidence type="ECO:0000256" key="1">
    <source>
        <dbReference type="ARBA" id="ARBA00022574"/>
    </source>
</evidence>
<dbReference type="Proteomes" id="UP000063063">
    <property type="component" value="Chromosome 33"/>
</dbReference>
<dbReference type="VEuPathDB" id="TriTrypDB:LPMP_331490"/>
<keyword evidence="2" id="KW-0677">Repeat</keyword>
<dbReference type="PROSITE" id="PS50294">
    <property type="entry name" value="WD_REPEATS_REGION"/>
    <property type="match status" value="1"/>
</dbReference>
<dbReference type="InterPro" id="IPR020472">
    <property type="entry name" value="WD40_PAC1"/>
</dbReference>
<dbReference type="Gene3D" id="2.130.10.10">
    <property type="entry name" value="YVTN repeat-like/Quinoprotein amine dehydrogenase"/>
    <property type="match status" value="2"/>
</dbReference>
<gene>
    <name evidence="8" type="ORF">LPMP_331490</name>
</gene>
<keyword evidence="4" id="KW-0687">Ribonucleoprotein</keyword>
<proteinExistence type="predicted"/>
<dbReference type="InterPro" id="IPR045160">
    <property type="entry name" value="ATG16"/>
</dbReference>
<dbReference type="GeneID" id="22578302"/>
<dbReference type="PANTHER" id="PTHR19878:SF8">
    <property type="entry name" value="AUTOPHAGY-RELATED 16, ISOFORM F"/>
    <property type="match status" value="1"/>
</dbReference>
<dbReference type="PANTHER" id="PTHR19878">
    <property type="entry name" value="AUTOPHAGY PROTEIN 16-LIKE"/>
    <property type="match status" value="1"/>
</dbReference>
<evidence type="ECO:0000256" key="2">
    <source>
        <dbReference type="ARBA" id="ARBA00022737"/>
    </source>
</evidence>
<dbReference type="PRINTS" id="PR00320">
    <property type="entry name" value="GPROTEINBRPT"/>
</dbReference>
<feature type="repeat" description="WD" evidence="5">
    <location>
        <begin position="576"/>
        <end position="589"/>
    </location>
</feature>
<sequence>MPIDLPVTVPSPTPAPQWLQDIENQLLIRNAVELKPSQLIFDSYTTLHASVLHLQAVEDERQQLRMEQSRLTERVRELERAAANTSVQTSRERELEAKKDALQDQLQLYTQRESDYYKGLAEMTALKEKKEKLELRSSKLEAELEQRTAELQLLHKEYTSLRDEYSRVRLTVSEADRYLRDVKTANEKIAQLQYRIVALESEVNMLRRRLQAALQGDIAAAVDENASANANEDGEGTAMTPSPICRNSSLHTDPHTAISSNSLGAEPSRASMIIPEAHSGSTLHGLCVLDDGKHFLTSGTDKHIRLWNRQSAQAEKYFSSNSIALALDSSSHYLLAGCADHVVRFWDLNSLRALEMTGHTEKVVAACLSSSAQHAFTASSDSTIKLWDIRRRESLRTLLCQSTCNDVTVVGDTVFSAHYNGKITVWDRRTATRSGEVVAHQRVATCVRVSANGMLCVSMGKDNIISVRDARVFTKVLFSTAPEQLTVMMNWARLAIAPTGHLCAVGSGRSSDLLLIRLDGRGQGDAEATDSISSPASVKVLKAFVPGSPSYSNQDSGSIKGPIFGTAWGANEGGPLVSISDDHSVQVWE</sequence>
<keyword evidence="1 5" id="KW-0853">WD repeat</keyword>
<dbReference type="EMBL" id="CP009402">
    <property type="protein sequence ID" value="AIO01441.1"/>
    <property type="molecule type" value="Genomic_DNA"/>
</dbReference>
<name>A0A088RZQ4_LEIPA</name>
<evidence type="ECO:0000256" key="6">
    <source>
        <dbReference type="SAM" id="Coils"/>
    </source>
</evidence>
<dbReference type="OrthoDB" id="6262491at2759"/>
<dbReference type="PROSITE" id="PS00678">
    <property type="entry name" value="WD_REPEATS_1"/>
    <property type="match status" value="2"/>
</dbReference>
<keyword evidence="9" id="KW-1185">Reference proteome</keyword>
<dbReference type="GO" id="GO:0005840">
    <property type="term" value="C:ribosome"/>
    <property type="evidence" value="ECO:0007669"/>
    <property type="project" value="UniProtKB-KW"/>
</dbReference>
<feature type="repeat" description="WD" evidence="5">
    <location>
        <begin position="324"/>
        <end position="356"/>
    </location>
</feature>
<dbReference type="InterPro" id="IPR036322">
    <property type="entry name" value="WD40_repeat_dom_sf"/>
</dbReference>
<reference evidence="8 9" key="1">
    <citation type="journal article" date="2015" name="Sci. Rep.">
        <title>The genome of Leishmania panamensis: insights into genomics of the L. (Viannia) subgenus.</title>
        <authorList>
            <person name="Llanes A."/>
            <person name="Restrepo C.M."/>
            <person name="Vecchio G.D."/>
            <person name="Anguizola F.J."/>
            <person name="Lleonart R."/>
        </authorList>
    </citation>
    <scope>NUCLEOTIDE SEQUENCE [LARGE SCALE GENOMIC DNA]</scope>
    <source>
        <strain evidence="8 9">MHOM/PA/94/PSC-1</strain>
    </source>
</reference>
<evidence type="ECO:0000256" key="7">
    <source>
        <dbReference type="SAM" id="MobiDB-lite"/>
    </source>
</evidence>
<dbReference type="KEGG" id="lpan:LPMP_331490"/>
<evidence type="ECO:0000313" key="9">
    <source>
        <dbReference type="Proteomes" id="UP000063063"/>
    </source>
</evidence>
<dbReference type="InterPro" id="IPR019775">
    <property type="entry name" value="WD40_repeat_CS"/>
</dbReference>
<dbReference type="VEuPathDB" id="TriTrypDB:LPAL13_330021000"/>
<evidence type="ECO:0000256" key="3">
    <source>
        <dbReference type="ARBA" id="ARBA00022980"/>
    </source>
</evidence>